<evidence type="ECO:0000313" key="5">
    <source>
        <dbReference type="Proteomes" id="UP000265515"/>
    </source>
</evidence>
<dbReference type="PANTHER" id="PTHR10627">
    <property type="entry name" value="SCP160"/>
    <property type="match status" value="1"/>
</dbReference>
<dbReference type="PANTHER" id="PTHR10627:SF74">
    <property type="entry name" value="OS08G0526500 PROTEIN"/>
    <property type="match status" value="1"/>
</dbReference>
<feature type="compositionally biased region" description="Polar residues" evidence="2">
    <location>
        <begin position="68"/>
        <end position="97"/>
    </location>
</feature>
<feature type="region of interest" description="Disordered" evidence="2">
    <location>
        <begin position="176"/>
        <end position="202"/>
    </location>
</feature>
<keyword evidence="5" id="KW-1185">Reference proteome</keyword>
<dbReference type="Gramene" id="GBG88686">
    <property type="protein sequence ID" value="GBG88686"/>
    <property type="gene ID" value="CBR_g48217"/>
</dbReference>
<reference evidence="4 5" key="1">
    <citation type="journal article" date="2018" name="Cell">
        <title>The Chara Genome: Secondary Complexity and Implications for Plant Terrestrialization.</title>
        <authorList>
            <person name="Nishiyama T."/>
            <person name="Sakayama H."/>
            <person name="Vries J.D."/>
            <person name="Buschmann H."/>
            <person name="Saint-Marcoux D."/>
            <person name="Ullrich K.K."/>
            <person name="Haas F.B."/>
            <person name="Vanderstraeten L."/>
            <person name="Becker D."/>
            <person name="Lang D."/>
            <person name="Vosolsobe S."/>
            <person name="Rombauts S."/>
            <person name="Wilhelmsson P.K.I."/>
            <person name="Janitza P."/>
            <person name="Kern R."/>
            <person name="Heyl A."/>
            <person name="Rumpler F."/>
            <person name="Villalobos L.I.A.C."/>
            <person name="Clay J.M."/>
            <person name="Skokan R."/>
            <person name="Toyoda A."/>
            <person name="Suzuki Y."/>
            <person name="Kagoshima H."/>
            <person name="Schijlen E."/>
            <person name="Tajeshwar N."/>
            <person name="Catarino B."/>
            <person name="Hetherington A.J."/>
            <person name="Saltykova A."/>
            <person name="Bonnot C."/>
            <person name="Breuninger H."/>
            <person name="Symeonidi A."/>
            <person name="Radhakrishnan G.V."/>
            <person name="Van Nieuwerburgh F."/>
            <person name="Deforce D."/>
            <person name="Chang C."/>
            <person name="Karol K.G."/>
            <person name="Hedrich R."/>
            <person name="Ulvskov P."/>
            <person name="Glockner G."/>
            <person name="Delwiche C.F."/>
            <person name="Petrasek J."/>
            <person name="Van de Peer Y."/>
            <person name="Friml J."/>
            <person name="Beilby M."/>
            <person name="Dolan L."/>
            <person name="Kohara Y."/>
            <person name="Sugano S."/>
            <person name="Fujiyama A."/>
            <person name="Delaux P.-M."/>
            <person name="Quint M."/>
            <person name="TheiBen G."/>
            <person name="Hagemann M."/>
            <person name="Harholt J."/>
            <person name="Dunand C."/>
            <person name="Zachgo S."/>
            <person name="Langdale J."/>
            <person name="Maumus F."/>
            <person name="Straeten D.V.D."/>
            <person name="Gould S.B."/>
            <person name="Rensing S.A."/>
        </authorList>
    </citation>
    <scope>NUCLEOTIDE SEQUENCE [LARGE SCALE GENOMIC DNA]</scope>
    <source>
        <strain evidence="4 5">S276</strain>
    </source>
</reference>
<dbReference type="Gene3D" id="1.10.150.50">
    <property type="entry name" value="Transcription Factor, Ets-1"/>
    <property type="match status" value="1"/>
</dbReference>
<dbReference type="Proteomes" id="UP000265515">
    <property type="component" value="Unassembled WGS sequence"/>
</dbReference>
<protein>
    <recommendedName>
        <fullName evidence="3">SAM domain-containing protein</fullName>
    </recommendedName>
</protein>
<evidence type="ECO:0000313" key="4">
    <source>
        <dbReference type="EMBL" id="GBG88686.1"/>
    </source>
</evidence>
<feature type="domain" description="SAM" evidence="3">
    <location>
        <begin position="203"/>
        <end position="261"/>
    </location>
</feature>
<dbReference type="STRING" id="69332.A0A388M2C3"/>
<dbReference type="InterPro" id="IPR013761">
    <property type="entry name" value="SAM/pointed_sf"/>
</dbReference>
<accession>A0A388M2C3</accession>
<dbReference type="PROSITE" id="PS50105">
    <property type="entry name" value="SAM_DOMAIN"/>
    <property type="match status" value="1"/>
</dbReference>
<dbReference type="OrthoDB" id="76949at2759"/>
<dbReference type="SMART" id="SM00454">
    <property type="entry name" value="SAM"/>
    <property type="match status" value="1"/>
</dbReference>
<comment type="caution">
    <text evidence="4">The sequence shown here is derived from an EMBL/GenBank/DDBJ whole genome shotgun (WGS) entry which is preliminary data.</text>
</comment>
<proteinExistence type="predicted"/>
<sequence>MYSDRIVANARRRRDLQSRLGPSRDNGIRKRLRGEDDKWVHDLYQDADNNALTVSPVQKEDLRARLSGGNSNAQSAKSAVTPSRQFSQTGTQANGSLASGDLRRKLMRTNQTPAVTPSSMQRLSSVVQDTLPARTPAVRTVRTVTMQTPTPAQDGTQRSTFIGATSATRHLAIQAQGASQQSFYRPAASGSKGNQEQGGVDGQRGRAVATFLQSLGLGKYIPSFQAEEVDMAALRHMTEEDLKELGVPMGPRKKIMLALKQ</sequence>
<dbReference type="Pfam" id="PF00536">
    <property type="entry name" value="SAM_1"/>
    <property type="match status" value="1"/>
</dbReference>
<feature type="region of interest" description="Disordered" evidence="2">
    <location>
        <begin position="66"/>
        <end position="103"/>
    </location>
</feature>
<evidence type="ECO:0000256" key="1">
    <source>
        <dbReference type="ARBA" id="ARBA00022737"/>
    </source>
</evidence>
<evidence type="ECO:0000256" key="2">
    <source>
        <dbReference type="SAM" id="MobiDB-lite"/>
    </source>
</evidence>
<name>A0A388M2C3_CHABU</name>
<dbReference type="AlphaFoldDB" id="A0A388M2C3"/>
<dbReference type="CDD" id="cd09487">
    <property type="entry name" value="SAM_superfamily"/>
    <property type="match status" value="1"/>
</dbReference>
<dbReference type="InterPro" id="IPR001660">
    <property type="entry name" value="SAM"/>
</dbReference>
<evidence type="ECO:0000259" key="3">
    <source>
        <dbReference type="PROSITE" id="PS50105"/>
    </source>
</evidence>
<keyword evidence="1" id="KW-0677">Repeat</keyword>
<organism evidence="4 5">
    <name type="scientific">Chara braunii</name>
    <name type="common">Braun's stonewort</name>
    <dbReference type="NCBI Taxonomy" id="69332"/>
    <lineage>
        <taxon>Eukaryota</taxon>
        <taxon>Viridiplantae</taxon>
        <taxon>Streptophyta</taxon>
        <taxon>Charophyceae</taxon>
        <taxon>Charales</taxon>
        <taxon>Characeae</taxon>
        <taxon>Chara</taxon>
    </lineage>
</organism>
<dbReference type="SUPFAM" id="SSF47769">
    <property type="entry name" value="SAM/Pointed domain"/>
    <property type="match status" value="1"/>
</dbReference>
<feature type="region of interest" description="Disordered" evidence="2">
    <location>
        <begin position="1"/>
        <end position="29"/>
    </location>
</feature>
<dbReference type="EMBL" id="BFEA01000689">
    <property type="protein sequence ID" value="GBG88686.1"/>
    <property type="molecule type" value="Genomic_DNA"/>
</dbReference>
<gene>
    <name evidence="4" type="ORF">CBR_g48217</name>
</gene>